<evidence type="ECO:0000256" key="1">
    <source>
        <dbReference type="ARBA" id="ARBA00022737"/>
    </source>
</evidence>
<evidence type="ECO:0000256" key="3">
    <source>
        <dbReference type="PROSITE-ProRule" id="PRU00339"/>
    </source>
</evidence>
<keyword evidence="1" id="KW-0677">Repeat</keyword>
<dbReference type="Pfam" id="PF14559">
    <property type="entry name" value="TPR_19"/>
    <property type="match status" value="2"/>
</dbReference>
<feature type="repeat" description="TPR" evidence="3">
    <location>
        <begin position="577"/>
        <end position="610"/>
    </location>
</feature>
<dbReference type="PROSITE" id="PS50005">
    <property type="entry name" value="TPR"/>
    <property type="match status" value="2"/>
</dbReference>
<dbReference type="EMBL" id="JBHTJG010000001">
    <property type="protein sequence ID" value="MFD0944811.1"/>
    <property type="molecule type" value="Genomic_DNA"/>
</dbReference>
<dbReference type="SUPFAM" id="SSF48452">
    <property type="entry name" value="TPR-like"/>
    <property type="match status" value="3"/>
</dbReference>
<keyword evidence="4" id="KW-1133">Transmembrane helix</keyword>
<dbReference type="Pfam" id="PF13432">
    <property type="entry name" value="TPR_16"/>
    <property type="match status" value="4"/>
</dbReference>
<dbReference type="SMART" id="SM00028">
    <property type="entry name" value="TPR"/>
    <property type="match status" value="7"/>
</dbReference>
<organism evidence="5 6">
    <name type="scientific">Sphingomonas canadensis</name>
    <dbReference type="NCBI Taxonomy" id="1219257"/>
    <lineage>
        <taxon>Bacteria</taxon>
        <taxon>Pseudomonadati</taxon>
        <taxon>Pseudomonadota</taxon>
        <taxon>Alphaproteobacteria</taxon>
        <taxon>Sphingomonadales</taxon>
        <taxon>Sphingomonadaceae</taxon>
        <taxon>Sphingomonas</taxon>
    </lineage>
</organism>
<gene>
    <name evidence="5" type="ORF">ACFQ1E_00510</name>
</gene>
<name>A0ABW3H579_9SPHN</name>
<dbReference type="InterPro" id="IPR011990">
    <property type="entry name" value="TPR-like_helical_dom_sf"/>
</dbReference>
<evidence type="ECO:0000313" key="6">
    <source>
        <dbReference type="Proteomes" id="UP001596977"/>
    </source>
</evidence>
<evidence type="ECO:0000256" key="2">
    <source>
        <dbReference type="ARBA" id="ARBA00022803"/>
    </source>
</evidence>
<keyword evidence="2 3" id="KW-0802">TPR repeat</keyword>
<comment type="caution">
    <text evidence="5">The sequence shown here is derived from an EMBL/GenBank/DDBJ whole genome shotgun (WGS) entry which is preliminary data.</text>
</comment>
<protein>
    <submittedName>
        <fullName evidence="5">Tetratricopeptide repeat protein</fullName>
    </submittedName>
</protein>
<evidence type="ECO:0000256" key="4">
    <source>
        <dbReference type="SAM" id="Phobius"/>
    </source>
</evidence>
<reference evidence="6" key="1">
    <citation type="journal article" date="2019" name="Int. J. Syst. Evol. Microbiol.">
        <title>The Global Catalogue of Microorganisms (GCM) 10K type strain sequencing project: providing services to taxonomists for standard genome sequencing and annotation.</title>
        <authorList>
            <consortium name="The Broad Institute Genomics Platform"/>
            <consortium name="The Broad Institute Genome Sequencing Center for Infectious Disease"/>
            <person name="Wu L."/>
            <person name="Ma J."/>
        </authorList>
    </citation>
    <scope>NUCLEOTIDE SEQUENCE [LARGE SCALE GENOMIC DNA]</scope>
    <source>
        <strain evidence="6">CCUG 62982</strain>
    </source>
</reference>
<dbReference type="PANTHER" id="PTHR45586:SF1">
    <property type="entry name" value="LIPOPOLYSACCHARIDE ASSEMBLY PROTEIN B"/>
    <property type="match status" value="1"/>
</dbReference>
<dbReference type="Proteomes" id="UP001596977">
    <property type="component" value="Unassembled WGS sequence"/>
</dbReference>
<dbReference type="InterPro" id="IPR019734">
    <property type="entry name" value="TPR_rpt"/>
</dbReference>
<dbReference type="PANTHER" id="PTHR45586">
    <property type="entry name" value="TPR REPEAT-CONTAINING PROTEIN PA4667"/>
    <property type="match status" value="1"/>
</dbReference>
<dbReference type="RefSeq" id="WP_264942905.1">
    <property type="nucleotide sequence ID" value="NZ_JAPDRA010000001.1"/>
</dbReference>
<keyword evidence="4" id="KW-0472">Membrane</keyword>
<keyword evidence="4" id="KW-0812">Transmembrane</keyword>
<accession>A0ABW3H579</accession>
<dbReference type="InterPro" id="IPR051012">
    <property type="entry name" value="CellSynth/LPSAsmb/PSIAsmb"/>
</dbReference>
<evidence type="ECO:0000313" key="5">
    <source>
        <dbReference type="EMBL" id="MFD0944811.1"/>
    </source>
</evidence>
<proteinExistence type="predicted"/>
<keyword evidence="6" id="KW-1185">Reference proteome</keyword>
<sequence>MTSSRKRPRTFGLRRIAVIAGALGVFGFAVYAFLFLSPLRQDPAAARQMAERSGQLLQASNPTAARDAALEAVRADPDWADGHVILARALLMLEDGTGAEGELRRAIDKGFDAKQLHHLLAHALLLQGQVEQAVAEVEKTDPRYRPYGLRVRARAMTAQGDLAAANASLDEARRIAPNDPDVWTDVGRFRFTAGDMLGAIEASERAVKLAPGNIDALVLRGELVRAQYGLIAALPWFEAALKRDPDYHDALIEYASTLGDAGRSVDMLAAVRRAAAARPGSPQAFYLQSVLAARAGNYALARDVLAHSGPGLDQVPGALLLAGALDIQAGDSEQAIARLQQLVAAQPMNITARKLLATALLKSDAARNAIDVLRPVIARGDADSYALTLVARGYERIGERAEAARLLDRAAYPVRGPAGAFSADDSVAVLAGPASARPGDPQAIVPMIRALLDKGDKAGALAEAQAIARRNPGAPGAHVVVGDMLMLLDRPADAAAAYRNAADLRFDEPTMLRLVDALDRAGRRTDAANTLALFLSQNPVNVAALRLAGHWQLAAGEYEDAIETLEGLRERVGDRDAALNAELAAAYAGAGETDAAVEYGERAYRLAPLNPAVADAYGWALYLAGDGQAALELLTKAVSIAPGHAGLRWHLAQVYAAMDRKDDARAQAAMALKDPSFTERAAAQALAGKTG</sequence>
<feature type="transmembrane region" description="Helical" evidence="4">
    <location>
        <begin position="12"/>
        <end position="36"/>
    </location>
</feature>
<feature type="repeat" description="TPR" evidence="3">
    <location>
        <begin position="180"/>
        <end position="213"/>
    </location>
</feature>
<dbReference type="Gene3D" id="1.25.40.10">
    <property type="entry name" value="Tetratricopeptide repeat domain"/>
    <property type="match status" value="4"/>
</dbReference>